<organism evidence="11 12">
    <name type="scientific">Candidatus Methanofastidiosum methylothiophilum</name>
    <dbReference type="NCBI Taxonomy" id="1705564"/>
    <lineage>
        <taxon>Archaea</taxon>
        <taxon>Methanobacteriati</taxon>
        <taxon>Methanobacteriota</taxon>
        <taxon>Stenosarchaea group</taxon>
        <taxon>Candidatus Methanofastidiosia</taxon>
        <taxon>Candidatus Methanofastidiosales</taxon>
        <taxon>Candidatus Methanofastidiosaceae</taxon>
        <taxon>Candidatus Methanofastidiosum</taxon>
    </lineage>
</organism>
<evidence type="ECO:0000256" key="6">
    <source>
        <dbReference type="ARBA" id="ARBA00022722"/>
    </source>
</evidence>
<dbReference type="GO" id="GO:0005737">
    <property type="term" value="C:cytoplasm"/>
    <property type="evidence" value="ECO:0007669"/>
    <property type="project" value="UniProtKB-ARBA"/>
</dbReference>
<evidence type="ECO:0000313" key="11">
    <source>
        <dbReference type="EMBL" id="KYC52714.1"/>
    </source>
</evidence>
<feature type="domain" description="PIN" evidence="10">
    <location>
        <begin position="4"/>
        <end position="103"/>
    </location>
</feature>
<evidence type="ECO:0000256" key="4">
    <source>
        <dbReference type="ARBA" id="ARBA00022517"/>
    </source>
</evidence>
<comment type="function">
    <text evidence="9">Toxic component of a type II toxin-antitoxin (TA) system. Processes pre-16S-rRNA at its 3' end (the D-site) to yield the mature 3' end.</text>
</comment>
<proteinExistence type="inferred from homology"/>
<keyword evidence="8 11" id="KW-0378">Hydrolase</keyword>
<evidence type="ECO:0000256" key="2">
    <source>
        <dbReference type="ARBA" id="ARBA00005858"/>
    </source>
</evidence>
<gene>
    <name evidence="11" type="primary">nob1</name>
    <name evidence="11" type="ORF">AMQ22_00663</name>
</gene>
<dbReference type="InterPro" id="IPR002716">
    <property type="entry name" value="PIN_dom"/>
</dbReference>
<evidence type="ECO:0000256" key="9">
    <source>
        <dbReference type="ARBA" id="ARBA00045770"/>
    </source>
</evidence>
<evidence type="ECO:0000256" key="5">
    <source>
        <dbReference type="ARBA" id="ARBA00022649"/>
    </source>
</evidence>
<dbReference type="InterPro" id="IPR033411">
    <property type="entry name" value="Ribonuclease_PIN"/>
</dbReference>
<dbReference type="FunFam" id="3.40.50.1010:FF:000020">
    <property type="entry name" value="20S-pre-rRNA D-site endonuclease NOB1"/>
    <property type="match status" value="1"/>
</dbReference>
<dbReference type="GO" id="GO:0004521">
    <property type="term" value="F:RNA endonuclease activity"/>
    <property type="evidence" value="ECO:0007669"/>
    <property type="project" value="TreeGrafter"/>
</dbReference>
<evidence type="ECO:0000256" key="3">
    <source>
        <dbReference type="ARBA" id="ARBA00021078"/>
    </source>
</evidence>
<dbReference type="GO" id="GO:0030688">
    <property type="term" value="C:preribosome, small subunit precursor"/>
    <property type="evidence" value="ECO:0007669"/>
    <property type="project" value="TreeGrafter"/>
</dbReference>
<comment type="caution">
    <text evidence="11">The sequence shown here is derived from an EMBL/GenBank/DDBJ whole genome shotgun (WGS) entry which is preliminary data.</text>
</comment>
<dbReference type="Gene3D" id="3.40.50.1010">
    <property type="entry name" value="5'-nuclease"/>
    <property type="match status" value="1"/>
</dbReference>
<dbReference type="GO" id="GO:0030490">
    <property type="term" value="P:maturation of SSU-rRNA"/>
    <property type="evidence" value="ECO:0007669"/>
    <property type="project" value="TreeGrafter"/>
</dbReference>
<evidence type="ECO:0000256" key="7">
    <source>
        <dbReference type="ARBA" id="ARBA00022723"/>
    </source>
</evidence>
<dbReference type="InterPro" id="IPR029060">
    <property type="entry name" value="PIN-like_dom_sf"/>
</dbReference>
<evidence type="ECO:0000256" key="1">
    <source>
        <dbReference type="ARBA" id="ARBA00001936"/>
    </source>
</evidence>
<protein>
    <recommendedName>
        <fullName evidence="3">Endoribonuclease Nob1</fullName>
    </recommendedName>
</protein>
<sequence length="160" mass="18279">MNLVKFVLDSSAFIGGFLPEEDEYFTVHEVIGEIEDDQSKERFSYFLSSGKITIKEPNSELVREVTKNAQATGDKLSLTDIKLIALAIELDSFIISEDYGIQNVSSTMNVKSKSIRESGIKKIINWEYYCMGCRKIYSKDKKTCQDCGSIIKRRPKFKKH</sequence>
<dbReference type="EMBL" id="LNGC01000018">
    <property type="protein sequence ID" value="KYC52714.1"/>
    <property type="molecule type" value="Genomic_DNA"/>
</dbReference>
<reference evidence="11 12" key="1">
    <citation type="journal article" date="2016" name="ISME J.">
        <title>Chasing the elusive Euryarchaeota class WSA2: genomes reveal a uniquely fastidious methyl-reducing methanogen.</title>
        <authorList>
            <person name="Nobu M.K."/>
            <person name="Narihiro T."/>
            <person name="Kuroda K."/>
            <person name="Mei R."/>
            <person name="Liu W.T."/>
        </authorList>
    </citation>
    <scope>NUCLEOTIDE SEQUENCE [LARGE SCALE GENOMIC DNA]</scope>
    <source>
        <strain evidence="11">U1lsi0528_Bin055</strain>
    </source>
</reference>
<evidence type="ECO:0000259" key="10">
    <source>
        <dbReference type="SMART" id="SM00670"/>
    </source>
</evidence>
<dbReference type="InterPro" id="IPR039907">
    <property type="entry name" value="NOB1"/>
</dbReference>
<accession>A0A150J6Z0</accession>
<keyword evidence="5" id="KW-1277">Toxin-antitoxin system</keyword>
<dbReference type="PANTHER" id="PTHR12814">
    <property type="entry name" value="RNA-BINDING PROTEIN NOB1"/>
    <property type="match status" value="1"/>
</dbReference>
<dbReference type="GO" id="GO:0016787">
    <property type="term" value="F:hydrolase activity"/>
    <property type="evidence" value="ECO:0007669"/>
    <property type="project" value="UniProtKB-KW"/>
</dbReference>
<dbReference type="SUPFAM" id="SSF88723">
    <property type="entry name" value="PIN domain-like"/>
    <property type="match status" value="1"/>
</dbReference>
<evidence type="ECO:0000313" key="12">
    <source>
        <dbReference type="Proteomes" id="UP000075398"/>
    </source>
</evidence>
<evidence type="ECO:0000256" key="8">
    <source>
        <dbReference type="ARBA" id="ARBA00022801"/>
    </source>
</evidence>
<comment type="similarity">
    <text evidence="2">Belongs to the NOB1 family.</text>
</comment>
<comment type="cofactor">
    <cofactor evidence="1">
        <name>Mn(2+)</name>
        <dbReference type="ChEBI" id="CHEBI:29035"/>
    </cofactor>
</comment>
<keyword evidence="7" id="KW-0479">Metal-binding</keyword>
<name>A0A150J6Z0_9EURY</name>
<dbReference type="Gene3D" id="2.20.28.10">
    <property type="match status" value="1"/>
</dbReference>
<dbReference type="AlphaFoldDB" id="A0A150J6Z0"/>
<keyword evidence="4" id="KW-0690">Ribosome biogenesis</keyword>
<dbReference type="PANTHER" id="PTHR12814:SF2">
    <property type="entry name" value="RNA-BINDING PROTEIN NOB1"/>
    <property type="match status" value="1"/>
</dbReference>
<dbReference type="GO" id="GO:0046872">
    <property type="term" value="F:metal ion binding"/>
    <property type="evidence" value="ECO:0007669"/>
    <property type="project" value="UniProtKB-KW"/>
</dbReference>
<dbReference type="Pfam" id="PF17146">
    <property type="entry name" value="PIN_6"/>
    <property type="match status" value="1"/>
</dbReference>
<dbReference type="Proteomes" id="UP000075398">
    <property type="component" value="Unassembled WGS sequence"/>
</dbReference>
<dbReference type="SMART" id="SM00670">
    <property type="entry name" value="PINc"/>
    <property type="match status" value="1"/>
</dbReference>
<dbReference type="CDD" id="cd09876">
    <property type="entry name" value="PIN_Nob1-like"/>
    <property type="match status" value="1"/>
</dbReference>
<keyword evidence="6" id="KW-0540">Nuclease</keyword>